<proteinExistence type="predicted"/>
<name>A0A2K4YIR1_9MYCO</name>
<evidence type="ECO:0000259" key="5">
    <source>
        <dbReference type="PROSITE" id="PS50977"/>
    </source>
</evidence>
<dbReference type="SUPFAM" id="SSF46689">
    <property type="entry name" value="Homeodomain-like"/>
    <property type="match status" value="1"/>
</dbReference>
<feature type="domain" description="HTH tetR-type" evidence="5">
    <location>
        <begin position="1"/>
        <end position="54"/>
    </location>
</feature>
<evidence type="ECO:0000256" key="1">
    <source>
        <dbReference type="ARBA" id="ARBA00023015"/>
    </source>
</evidence>
<gene>
    <name evidence="6" type="ORF">MAAFP003_5382</name>
</gene>
<dbReference type="InterPro" id="IPR009057">
    <property type="entry name" value="Homeodomain-like_sf"/>
</dbReference>
<evidence type="ECO:0000256" key="3">
    <source>
        <dbReference type="ARBA" id="ARBA00023163"/>
    </source>
</evidence>
<reference evidence="6" key="1">
    <citation type="submission" date="2018-01" db="EMBL/GenBank/DDBJ databases">
        <authorList>
            <consortium name="Urmite Genomes"/>
        </authorList>
    </citation>
    <scope>NUCLEOTIDE SEQUENCE [LARGE SCALE GENOMIC DNA]</scope>
    <source>
        <strain evidence="6">AFP003</strain>
    </source>
</reference>
<protein>
    <submittedName>
        <fullName evidence="6">TetR/AcrR family transcriptional regulator</fullName>
    </submittedName>
</protein>
<keyword evidence="7" id="KW-1185">Reference proteome</keyword>
<dbReference type="SUPFAM" id="SSF48498">
    <property type="entry name" value="Tetracyclin repressor-like, C-terminal domain"/>
    <property type="match status" value="1"/>
</dbReference>
<dbReference type="GO" id="GO:0003677">
    <property type="term" value="F:DNA binding"/>
    <property type="evidence" value="ECO:0007669"/>
    <property type="project" value="UniProtKB-UniRule"/>
</dbReference>
<keyword evidence="2 4" id="KW-0238">DNA-binding</keyword>
<comment type="caution">
    <text evidence="6">The sequence shown here is derived from an EMBL/GenBank/DDBJ whole genome shotgun (WGS) entry which is preliminary data.</text>
</comment>
<dbReference type="InterPro" id="IPR001647">
    <property type="entry name" value="HTH_TetR"/>
</dbReference>
<dbReference type="Pfam" id="PF00440">
    <property type="entry name" value="TetR_N"/>
    <property type="match status" value="1"/>
</dbReference>
<dbReference type="InterPro" id="IPR011075">
    <property type="entry name" value="TetR_C"/>
</dbReference>
<dbReference type="EMBL" id="FXEG02000005">
    <property type="protein sequence ID" value="SOX56674.1"/>
    <property type="molecule type" value="Genomic_DNA"/>
</dbReference>
<evidence type="ECO:0000313" key="6">
    <source>
        <dbReference type="EMBL" id="SOX56674.1"/>
    </source>
</evidence>
<keyword evidence="3" id="KW-0804">Transcription</keyword>
<sequence>VERTLSVWLARGFAGASVNDLVAAADVPKGSFYNHFPSKEDFAIAHVDRYVGTLGLDGLADSDVSALTAVRRHFERLVARRDPADQSGCLLGTFSTGISPEYPRLAAAVRAGFDRWIDALAATLGRARASGEISADRHPADVAAALIDAFQGALVRRRVYGHSQPLDLFFETTFGALTGTG</sequence>
<dbReference type="PANTHER" id="PTHR47506:SF6">
    <property type="entry name" value="HTH-TYPE TRANSCRIPTIONAL REPRESSOR NEMR"/>
    <property type="match status" value="1"/>
</dbReference>
<dbReference type="Pfam" id="PF16925">
    <property type="entry name" value="TetR_C_13"/>
    <property type="match status" value="1"/>
</dbReference>
<evidence type="ECO:0000256" key="4">
    <source>
        <dbReference type="PROSITE-ProRule" id="PRU00335"/>
    </source>
</evidence>
<evidence type="ECO:0000313" key="7">
    <source>
        <dbReference type="Proteomes" id="UP000236318"/>
    </source>
</evidence>
<accession>A0A2K4YIR1</accession>
<dbReference type="PANTHER" id="PTHR47506">
    <property type="entry name" value="TRANSCRIPTIONAL REGULATORY PROTEIN"/>
    <property type="match status" value="1"/>
</dbReference>
<keyword evidence="1" id="KW-0805">Transcription regulation</keyword>
<dbReference type="Gene3D" id="1.10.357.10">
    <property type="entry name" value="Tetracycline Repressor, domain 2"/>
    <property type="match status" value="1"/>
</dbReference>
<feature type="non-terminal residue" evidence="6">
    <location>
        <position position="1"/>
    </location>
</feature>
<dbReference type="AlphaFoldDB" id="A0A2K4YIR1"/>
<dbReference type="PROSITE" id="PS50977">
    <property type="entry name" value="HTH_TETR_2"/>
    <property type="match status" value="1"/>
</dbReference>
<evidence type="ECO:0000256" key="2">
    <source>
        <dbReference type="ARBA" id="ARBA00023125"/>
    </source>
</evidence>
<dbReference type="Proteomes" id="UP000236318">
    <property type="component" value="Unassembled WGS sequence"/>
</dbReference>
<dbReference type="InterPro" id="IPR036271">
    <property type="entry name" value="Tet_transcr_reg_TetR-rel_C_sf"/>
</dbReference>
<organism evidence="6 7">
    <name type="scientific">Mycobacterium ahvazicum</name>
    <dbReference type="NCBI Taxonomy" id="1964395"/>
    <lineage>
        <taxon>Bacteria</taxon>
        <taxon>Bacillati</taxon>
        <taxon>Actinomycetota</taxon>
        <taxon>Actinomycetes</taxon>
        <taxon>Mycobacteriales</taxon>
        <taxon>Mycobacteriaceae</taxon>
        <taxon>Mycobacterium</taxon>
        <taxon>Mycobacterium simiae complex</taxon>
    </lineage>
</organism>
<feature type="DNA-binding region" description="H-T-H motif" evidence="4">
    <location>
        <begin position="17"/>
        <end position="36"/>
    </location>
</feature>